<name>D3B6W5_HETP5</name>
<keyword evidence="4" id="KW-1185">Reference proteome</keyword>
<keyword evidence="2" id="KW-1133">Transmembrane helix</keyword>
<evidence type="ECO:0000313" key="3">
    <source>
        <dbReference type="EMBL" id="EFA82508.1"/>
    </source>
</evidence>
<evidence type="ECO:0000313" key="4">
    <source>
        <dbReference type="Proteomes" id="UP000001396"/>
    </source>
</evidence>
<evidence type="ECO:0000256" key="1">
    <source>
        <dbReference type="SAM" id="MobiDB-lite"/>
    </source>
</evidence>
<feature type="transmembrane region" description="Helical" evidence="2">
    <location>
        <begin position="38"/>
        <end position="57"/>
    </location>
</feature>
<dbReference type="FunCoup" id="D3B6W5">
    <property type="interactions" value="70"/>
</dbReference>
<dbReference type="RefSeq" id="XP_020434625.1">
    <property type="nucleotide sequence ID" value="XM_020575105.1"/>
</dbReference>
<comment type="caution">
    <text evidence="3">The sequence shown here is derived from an EMBL/GenBank/DDBJ whole genome shotgun (WGS) entry which is preliminary data.</text>
</comment>
<feature type="transmembrane region" description="Helical" evidence="2">
    <location>
        <begin position="385"/>
        <end position="403"/>
    </location>
</feature>
<dbReference type="OMA" id="TWISFYD"/>
<evidence type="ECO:0000256" key="2">
    <source>
        <dbReference type="SAM" id="Phobius"/>
    </source>
</evidence>
<sequence>MVKIISVRSLIVYANFLLIPTTICLLWLLLPIDTYTRYSGTSMVYFVFMFFTWISFYDLNLPGCSKIQIVVFYAIFIAIAIGWLNVVTKLNVETNRMSYSFIDAIAWLLSSLCYFIHILVHKIKKQYYYQDDTVMDGYGIKRRKRRSKPWTKRLSKIFCYYKRIDMDEEDQRKQMFNQQLEEHPQLPTNTTANVQYLKSSAEFKYSGNNNNNNNSNSNSDNGSQNNSQNVSQKNSPSTSLTNSINNSEGNTSEVVNSDGTVTVSTVVANPNDDSLEHKIEQVLGEDDTAIEMTTTQKKDKTKNTVQYFKKLDQRMMDRSVVITPFLALVSIVVFHLSRLLLSGISNALNRFLKPREIKYFTFFQFPMMFFLYYRNLFLSINSWGIAVLVSFALFAFDIFYYLLHMTKRYWFFRHQGLIDIFDRHPDSKFCRLLRNTLEDQNPSYDQHVRDLSVEYYYDKMAEYVNSSLLYSYSIISWISIIPRSSIEKVSTTTPTRLPATTAPTAPSQITQHCPIFFHNANSTQ</sequence>
<organism evidence="3 4">
    <name type="scientific">Heterostelium pallidum (strain ATCC 26659 / Pp 5 / PN500)</name>
    <name type="common">Cellular slime mold</name>
    <name type="synonym">Polysphondylium pallidum</name>
    <dbReference type="NCBI Taxonomy" id="670386"/>
    <lineage>
        <taxon>Eukaryota</taxon>
        <taxon>Amoebozoa</taxon>
        <taxon>Evosea</taxon>
        <taxon>Eumycetozoa</taxon>
        <taxon>Dictyostelia</taxon>
        <taxon>Acytosteliales</taxon>
        <taxon>Acytosteliaceae</taxon>
        <taxon>Heterostelium</taxon>
    </lineage>
</organism>
<dbReference type="EMBL" id="ADBJ01000018">
    <property type="protein sequence ID" value="EFA82508.1"/>
    <property type="molecule type" value="Genomic_DNA"/>
</dbReference>
<proteinExistence type="predicted"/>
<feature type="transmembrane region" description="Helical" evidence="2">
    <location>
        <begin position="319"/>
        <end position="337"/>
    </location>
</feature>
<reference evidence="3 4" key="1">
    <citation type="journal article" date="2011" name="Genome Res.">
        <title>Phylogeny-wide analysis of social amoeba genomes highlights ancient origins for complex intercellular communication.</title>
        <authorList>
            <person name="Heidel A.J."/>
            <person name="Lawal H.M."/>
            <person name="Felder M."/>
            <person name="Schilde C."/>
            <person name="Helps N.R."/>
            <person name="Tunggal B."/>
            <person name="Rivero F."/>
            <person name="John U."/>
            <person name="Schleicher M."/>
            <person name="Eichinger L."/>
            <person name="Platzer M."/>
            <person name="Noegel A.A."/>
            <person name="Schaap P."/>
            <person name="Gloeckner G."/>
        </authorList>
    </citation>
    <scope>NUCLEOTIDE SEQUENCE [LARGE SCALE GENOMIC DNA]</scope>
    <source>
        <strain evidence="4">ATCC 26659 / Pp 5 / PN500</strain>
    </source>
</reference>
<feature type="compositionally biased region" description="Low complexity" evidence="1">
    <location>
        <begin position="206"/>
        <end position="237"/>
    </location>
</feature>
<gene>
    <name evidence="3" type="ORF">PPL_04196</name>
</gene>
<dbReference type="Proteomes" id="UP000001396">
    <property type="component" value="Unassembled WGS sequence"/>
</dbReference>
<accession>D3B6W5</accession>
<feature type="transmembrane region" description="Helical" evidence="2">
    <location>
        <begin position="99"/>
        <end position="120"/>
    </location>
</feature>
<feature type="region of interest" description="Disordered" evidence="1">
    <location>
        <begin position="203"/>
        <end position="258"/>
    </location>
</feature>
<dbReference type="AlphaFoldDB" id="D3B6W5"/>
<keyword evidence="2" id="KW-0812">Transmembrane</keyword>
<keyword evidence="2" id="KW-0472">Membrane</keyword>
<dbReference type="InParanoid" id="D3B6W5"/>
<feature type="transmembrane region" description="Helical" evidence="2">
    <location>
        <begin position="12"/>
        <end position="32"/>
    </location>
</feature>
<protein>
    <submittedName>
        <fullName evidence="3">Uncharacterized protein</fullName>
    </submittedName>
</protein>
<feature type="transmembrane region" description="Helical" evidence="2">
    <location>
        <begin position="69"/>
        <end position="87"/>
    </location>
</feature>
<dbReference type="GeneID" id="31359683"/>
<feature type="compositionally biased region" description="Polar residues" evidence="1">
    <location>
        <begin position="238"/>
        <end position="258"/>
    </location>
</feature>